<keyword evidence="2" id="KW-0378">Hydrolase</keyword>
<dbReference type="PANTHER" id="PTHR43002">
    <property type="entry name" value="GLYCOGEN DEBRANCHING ENZYME"/>
    <property type="match status" value="1"/>
</dbReference>
<dbReference type="SMART" id="SM00642">
    <property type="entry name" value="Aamy"/>
    <property type="match status" value="1"/>
</dbReference>
<evidence type="ECO:0000256" key="2">
    <source>
        <dbReference type="ARBA" id="ARBA00022801"/>
    </source>
</evidence>
<evidence type="ECO:0000256" key="4">
    <source>
        <dbReference type="SAM" id="MobiDB-lite"/>
    </source>
</evidence>
<dbReference type="Pfam" id="PF00128">
    <property type="entry name" value="Alpha-amylase"/>
    <property type="match status" value="1"/>
</dbReference>
<evidence type="ECO:0000259" key="5">
    <source>
        <dbReference type="SMART" id="SM00642"/>
    </source>
</evidence>
<evidence type="ECO:0000256" key="1">
    <source>
        <dbReference type="ARBA" id="ARBA00008061"/>
    </source>
</evidence>
<dbReference type="SUPFAM" id="SSF81296">
    <property type="entry name" value="E set domains"/>
    <property type="match status" value="1"/>
</dbReference>
<proteinExistence type="inferred from homology"/>
<dbReference type="InterPro" id="IPR013780">
    <property type="entry name" value="Glyco_hydro_b"/>
</dbReference>
<dbReference type="InterPro" id="IPR011837">
    <property type="entry name" value="Glycogen_debranch_GlgX"/>
</dbReference>
<dbReference type="SUPFAM" id="SSF51011">
    <property type="entry name" value="Glycosyl hydrolase domain"/>
    <property type="match status" value="1"/>
</dbReference>
<organism evidence="6 7">
    <name type="scientific">Acidihalobacter ferrooxydans</name>
    <dbReference type="NCBI Taxonomy" id="1765967"/>
    <lineage>
        <taxon>Bacteria</taxon>
        <taxon>Pseudomonadati</taxon>
        <taxon>Pseudomonadota</taxon>
        <taxon>Gammaproteobacteria</taxon>
        <taxon>Chromatiales</taxon>
        <taxon>Ectothiorhodospiraceae</taxon>
        <taxon>Acidihalobacter</taxon>
    </lineage>
</organism>
<dbReference type="Gene3D" id="2.60.40.1180">
    <property type="entry name" value="Golgi alpha-mannosidase II"/>
    <property type="match status" value="1"/>
</dbReference>
<keyword evidence="7" id="KW-1185">Reference proteome</keyword>
<feature type="domain" description="Glycosyl hydrolase family 13 catalytic" evidence="5">
    <location>
        <begin position="166"/>
        <end position="578"/>
    </location>
</feature>
<dbReference type="OrthoDB" id="3236218at2"/>
<dbReference type="CDD" id="cd11326">
    <property type="entry name" value="AmyAc_Glg_debranch"/>
    <property type="match status" value="1"/>
</dbReference>
<dbReference type="GO" id="GO:0005980">
    <property type="term" value="P:glycogen catabolic process"/>
    <property type="evidence" value="ECO:0007669"/>
    <property type="project" value="InterPro"/>
</dbReference>
<protein>
    <submittedName>
        <fullName evidence="6">Glycogen debranching enzyme GlgX</fullName>
    </submittedName>
</protein>
<dbReference type="GO" id="GO:0004135">
    <property type="term" value="F:amylo-alpha-1,6-glucosidase activity"/>
    <property type="evidence" value="ECO:0007669"/>
    <property type="project" value="InterPro"/>
</dbReference>
<feature type="region of interest" description="Disordered" evidence="4">
    <location>
        <begin position="476"/>
        <end position="497"/>
    </location>
</feature>
<keyword evidence="3" id="KW-0326">Glycosidase</keyword>
<comment type="similarity">
    <text evidence="1">Belongs to the glycosyl hydrolase 13 family.</text>
</comment>
<dbReference type="InterPro" id="IPR044505">
    <property type="entry name" value="GlgX_Isoamylase_N_E_set"/>
</dbReference>
<dbReference type="Gene3D" id="3.20.20.80">
    <property type="entry name" value="Glycosidases"/>
    <property type="match status" value="1"/>
</dbReference>
<evidence type="ECO:0000313" key="6">
    <source>
        <dbReference type="EMBL" id="APZ42321.1"/>
    </source>
</evidence>
<gene>
    <name evidence="6" type="ORF">BW247_03810</name>
</gene>
<accession>A0A1P8UER9</accession>
<dbReference type="SUPFAM" id="SSF51445">
    <property type="entry name" value="(Trans)glycosidases"/>
    <property type="match status" value="1"/>
</dbReference>
<dbReference type="InterPro" id="IPR006047">
    <property type="entry name" value="GH13_cat_dom"/>
</dbReference>
<dbReference type="Pfam" id="PF02922">
    <property type="entry name" value="CBM_48"/>
    <property type="match status" value="1"/>
</dbReference>
<dbReference type="Proteomes" id="UP000243807">
    <property type="component" value="Chromosome"/>
</dbReference>
<dbReference type="Gene3D" id="2.60.40.10">
    <property type="entry name" value="Immunoglobulins"/>
    <property type="match status" value="1"/>
</dbReference>
<reference evidence="6 7" key="1">
    <citation type="submission" date="2017-01" db="EMBL/GenBank/DDBJ databases">
        <title>Draft sequence of Acidihalobacter ferrooxidans strain DSM 14175 (strain V8).</title>
        <authorList>
            <person name="Khaleque H.N."/>
            <person name="Ramsay J.P."/>
            <person name="Murphy R.J.T."/>
            <person name="Kaksonen A.H."/>
            <person name="Boxall N.J."/>
            <person name="Watkin E.L.J."/>
        </authorList>
    </citation>
    <scope>NUCLEOTIDE SEQUENCE [LARGE SCALE GENOMIC DNA]</scope>
    <source>
        <strain evidence="6 7">V8</strain>
    </source>
</reference>
<dbReference type="AlphaFoldDB" id="A0A1P8UER9"/>
<dbReference type="InterPro" id="IPR014756">
    <property type="entry name" value="Ig_E-set"/>
</dbReference>
<name>A0A1P8UER9_9GAMM</name>
<dbReference type="KEGG" id="afy:BW247_03810"/>
<evidence type="ECO:0000256" key="3">
    <source>
        <dbReference type="ARBA" id="ARBA00023295"/>
    </source>
</evidence>
<dbReference type="InterPro" id="IPR013783">
    <property type="entry name" value="Ig-like_fold"/>
</dbReference>
<dbReference type="InterPro" id="IPR017853">
    <property type="entry name" value="GH"/>
</dbReference>
<evidence type="ECO:0000313" key="7">
    <source>
        <dbReference type="Proteomes" id="UP000243807"/>
    </source>
</evidence>
<dbReference type="CDD" id="cd02856">
    <property type="entry name" value="E_set_GDE_Isoamylase_N"/>
    <property type="match status" value="1"/>
</dbReference>
<sequence length="694" mass="76213">MPHTTQVGSPQPLGAHFENDGVNFAIFSSRAERVTLEFYATPDAAAPNQRFALDPQSNRTGDIWHIRVDGVRPGQLYGYRADGLFRPGEGQRFNPHRLLLDPYARAVAAPPDWNFSDNLGHRDDGSANPVDDAGRMAKAVVVAPAAHAAVPAPFPRRAWTETVIYETHVRGFTVHPSAGVAHPGTYRGLIEKLPYLADLGITAIELLPVFEFNHLGTSARNPRTGERLHNYWGYDPVSWFAPKASYATADDAAGQIAEFRELVEACHRAGLEVILDVVFNHSAESDGFGPTLHLRGLDNAVYYHLDDDPARYRNYAGTGNALNAGHPAVADLILDSLRYWVGELRVDGFRFDLASVFARDASGAVHDHTPLLTRLAEDPVLRDTKLIAEAWDAAGAYQVGHFGTPRWTEWNGRYRDDIRRFWRGDAGLLGAFATRLCGSSDLYRAAGKGPQCSINFITAHDGFTLNDLVSYADKHNLDNGEDGRDGENQNHSLNYGIEGPSDDPAIDALRLRHIKNLLLTLFVSRGTPMLLGGDEFRRTQGGNNNGWCQDNAISWFDWTLLKRHAGLHRFVRGLIALRRAHPVLSRDSWYEDDDITFFAPHGTPPDWDTPTARQLGVAIAAEPPLCLLFNAAPDATTFALPDAPAGSAWHRAVDTGCDSPDDLRASGDEVPLNDPQHAACAARSCVVLLARPTN</sequence>
<dbReference type="STRING" id="1765967.BW247_03810"/>
<dbReference type="NCBIfam" id="TIGR02100">
    <property type="entry name" value="glgX_debranch"/>
    <property type="match status" value="1"/>
</dbReference>
<feature type="compositionally biased region" description="Basic and acidic residues" evidence="4">
    <location>
        <begin position="476"/>
        <end position="488"/>
    </location>
</feature>
<dbReference type="EMBL" id="CP019434">
    <property type="protein sequence ID" value="APZ42321.1"/>
    <property type="molecule type" value="Genomic_DNA"/>
</dbReference>
<dbReference type="InterPro" id="IPR004193">
    <property type="entry name" value="Glyco_hydro_13_N"/>
</dbReference>
<dbReference type="RefSeq" id="WP_076835852.1">
    <property type="nucleotide sequence ID" value="NZ_CP019434.1"/>
</dbReference>